<dbReference type="EMBL" id="JBANMG010000002">
    <property type="protein sequence ID" value="KAK6957044.1"/>
    <property type="molecule type" value="Genomic_DNA"/>
</dbReference>
<feature type="transmembrane region" description="Helical" evidence="2">
    <location>
        <begin position="84"/>
        <end position="102"/>
    </location>
</feature>
<keyword evidence="4" id="KW-1185">Reference proteome</keyword>
<evidence type="ECO:0000313" key="3">
    <source>
        <dbReference type="EMBL" id="KAK6957044.1"/>
    </source>
</evidence>
<protein>
    <recommendedName>
        <fullName evidence="5">Pheromone-regulated membrane protein</fullName>
    </recommendedName>
</protein>
<dbReference type="Proteomes" id="UP001369815">
    <property type="component" value="Unassembled WGS sequence"/>
</dbReference>
<feature type="compositionally biased region" description="Polar residues" evidence="1">
    <location>
        <begin position="458"/>
        <end position="467"/>
    </location>
</feature>
<feature type="compositionally biased region" description="Polar residues" evidence="1">
    <location>
        <begin position="351"/>
        <end position="363"/>
    </location>
</feature>
<accession>A0AAX6MX15</accession>
<reference evidence="3 4" key="1">
    <citation type="journal article" date="2024" name="Front Chem Biol">
        <title>Unveiling the potential of Daldinia eschscholtzii MFLUCC 19-0629 through bioactivity and bioinformatics studies for enhanced sustainable agriculture production.</title>
        <authorList>
            <person name="Brooks S."/>
            <person name="Weaver J.A."/>
            <person name="Klomchit A."/>
            <person name="Alharthi S.A."/>
            <person name="Onlamun T."/>
            <person name="Nurani R."/>
            <person name="Vong T.K."/>
            <person name="Alberti F."/>
            <person name="Greco C."/>
        </authorList>
    </citation>
    <scope>NUCLEOTIDE SEQUENCE [LARGE SCALE GENOMIC DNA]</scope>
    <source>
        <strain evidence="3">MFLUCC 19-0629</strain>
    </source>
</reference>
<dbReference type="InterPro" id="IPR031606">
    <property type="entry name" value="Kch1/2"/>
</dbReference>
<dbReference type="GO" id="GO:0015079">
    <property type="term" value="F:potassium ion transmembrane transporter activity"/>
    <property type="evidence" value="ECO:0007669"/>
    <property type="project" value="InterPro"/>
</dbReference>
<evidence type="ECO:0000256" key="1">
    <source>
        <dbReference type="SAM" id="MobiDB-lite"/>
    </source>
</evidence>
<name>A0AAX6MX15_9PEZI</name>
<dbReference type="AlphaFoldDB" id="A0AAX6MX15"/>
<feature type="transmembrane region" description="Helical" evidence="2">
    <location>
        <begin position="222"/>
        <end position="254"/>
    </location>
</feature>
<comment type="caution">
    <text evidence="3">The sequence shown here is derived from an EMBL/GenBank/DDBJ whole genome shotgun (WGS) entry which is preliminary data.</text>
</comment>
<evidence type="ECO:0008006" key="5">
    <source>
        <dbReference type="Google" id="ProtNLM"/>
    </source>
</evidence>
<organism evidence="3 4">
    <name type="scientific">Daldinia eschscholtzii</name>
    <dbReference type="NCBI Taxonomy" id="292717"/>
    <lineage>
        <taxon>Eukaryota</taxon>
        <taxon>Fungi</taxon>
        <taxon>Dikarya</taxon>
        <taxon>Ascomycota</taxon>
        <taxon>Pezizomycotina</taxon>
        <taxon>Sordariomycetes</taxon>
        <taxon>Xylariomycetidae</taxon>
        <taxon>Xylariales</taxon>
        <taxon>Hypoxylaceae</taxon>
        <taxon>Daldinia</taxon>
    </lineage>
</organism>
<keyword evidence="2" id="KW-0812">Transmembrane</keyword>
<keyword evidence="2" id="KW-1133">Transmembrane helix</keyword>
<keyword evidence="2" id="KW-0472">Membrane</keyword>
<feature type="compositionally biased region" description="Polar residues" evidence="1">
    <location>
        <begin position="372"/>
        <end position="389"/>
    </location>
</feature>
<feature type="region of interest" description="Disordered" evidence="1">
    <location>
        <begin position="350"/>
        <end position="581"/>
    </location>
</feature>
<evidence type="ECO:0000256" key="2">
    <source>
        <dbReference type="SAM" id="Phobius"/>
    </source>
</evidence>
<proteinExistence type="predicted"/>
<feature type="transmembrane region" description="Helical" evidence="2">
    <location>
        <begin position="39"/>
        <end position="64"/>
    </location>
</feature>
<dbReference type="GO" id="GO:0005886">
    <property type="term" value="C:plasma membrane"/>
    <property type="evidence" value="ECO:0007669"/>
    <property type="project" value="InterPro"/>
</dbReference>
<gene>
    <name evidence="3" type="ORF">Daesc_002329</name>
</gene>
<dbReference type="PANTHER" id="PTHR36424">
    <property type="entry name" value="PHEROMONE-REGULATED MEMBRANE PROTEIN 6"/>
    <property type="match status" value="1"/>
</dbReference>
<dbReference type="PANTHER" id="PTHR36424:SF1">
    <property type="entry name" value="LOW AFFINITY K(+) TRANSPORTER 1-RELATED"/>
    <property type="match status" value="1"/>
</dbReference>
<evidence type="ECO:0000313" key="4">
    <source>
        <dbReference type="Proteomes" id="UP001369815"/>
    </source>
</evidence>
<dbReference type="Pfam" id="PF16944">
    <property type="entry name" value="KCH"/>
    <property type="match status" value="1"/>
</dbReference>
<sequence>MGCFGGRKQAEIRPEQKWDAISLKDFKSSSCFTPFAYGYLYFSLILSVAVYGVDTFTAINLLAFDTWSSSIEPTQLISFDVSKWIFSICIIASFVNLGFEHIRAMRVMKRGSVAECYLDNLAVRLESVRPGKGQGWRRFLVFAELTKSKKGAEYVALFTYFNFQSWIRVIFCSGPRQVVNGLTLYSVYNSNLIPTDVSSVQSTLGTFFGKLQHLADENKQQVVILSGMVFTVIIWVISVIFLLIAVLFYVFFLWHYIPRQDGGLHGYCERKVNKRLTKIVTVKVNKAIAKEERDRMRAELKAAKKAGEKPPLGRQATLPILMGEGAEDKLPEMPMLNRNDTMATLPAYTSRPGSQHSIELNSWDQKRPVPSRQGTMTTNASSASFSSRTPLVGNAAGMGFERSASPAPTLPQIDLANFQPPARPGTAASNRGFGPGPQPVRVQTNGSGFGPGYAASPATYSPDTSSPMDGYRRPAPMPRPFNQMDGRSSPAPSVYSNRGPPPNGPSSYGNQPYPPPRSITNPISSGPRMPPQRNMTAPMPPRQQDGYYGQRPGMAPGHQRDTSQGYNYGSDLESQRDFPRY</sequence>